<proteinExistence type="predicted"/>
<gene>
    <name evidence="7" type="ORF">PHYPA_006755</name>
</gene>
<evidence type="ECO:0000256" key="5">
    <source>
        <dbReference type="ARBA" id="ARBA00023136"/>
    </source>
</evidence>
<reference evidence="7 9" key="2">
    <citation type="journal article" date="2018" name="Plant J.">
        <title>The Physcomitrella patens chromosome-scale assembly reveals moss genome structure and evolution.</title>
        <authorList>
            <person name="Lang D."/>
            <person name="Ullrich K.K."/>
            <person name="Murat F."/>
            <person name="Fuchs J."/>
            <person name="Jenkins J."/>
            <person name="Haas F.B."/>
            <person name="Piednoel M."/>
            <person name="Gundlach H."/>
            <person name="Van Bel M."/>
            <person name="Meyberg R."/>
            <person name="Vives C."/>
            <person name="Morata J."/>
            <person name="Symeonidi A."/>
            <person name="Hiss M."/>
            <person name="Muchero W."/>
            <person name="Kamisugi Y."/>
            <person name="Saleh O."/>
            <person name="Blanc G."/>
            <person name="Decker E.L."/>
            <person name="van Gessel N."/>
            <person name="Grimwood J."/>
            <person name="Hayes R.D."/>
            <person name="Graham S.W."/>
            <person name="Gunter L.E."/>
            <person name="McDaniel S.F."/>
            <person name="Hoernstein S.N.W."/>
            <person name="Larsson A."/>
            <person name="Li F.W."/>
            <person name="Perroud P.F."/>
            <person name="Phillips J."/>
            <person name="Ranjan P."/>
            <person name="Rokshar D.S."/>
            <person name="Rothfels C.J."/>
            <person name="Schneider L."/>
            <person name="Shu S."/>
            <person name="Stevenson D.W."/>
            <person name="Thummler F."/>
            <person name="Tillich M."/>
            <person name="Villarreal Aguilar J.C."/>
            <person name="Widiez T."/>
            <person name="Wong G.K."/>
            <person name="Wymore A."/>
            <person name="Zhang Y."/>
            <person name="Zimmer A.D."/>
            <person name="Quatrano R.S."/>
            <person name="Mayer K.F.X."/>
            <person name="Goodstein D."/>
            <person name="Casacuberta J.M."/>
            <person name="Vandepoele K."/>
            <person name="Reski R."/>
            <person name="Cuming A.C."/>
            <person name="Tuskan G.A."/>
            <person name="Maumus F."/>
            <person name="Salse J."/>
            <person name="Schmutz J."/>
            <person name="Rensing S.A."/>
        </authorList>
    </citation>
    <scope>NUCLEOTIDE SEQUENCE [LARGE SCALE GENOMIC DNA]</scope>
    <source>
        <strain evidence="8 9">cv. Gransden 2004</strain>
    </source>
</reference>
<dbReference type="InParanoid" id="A0A2K1KQ00"/>
<protein>
    <submittedName>
        <fullName evidence="7 8">Uncharacterized protein</fullName>
    </submittedName>
</protein>
<feature type="transmembrane region" description="Helical" evidence="6">
    <location>
        <begin position="113"/>
        <end position="131"/>
    </location>
</feature>
<organism evidence="7">
    <name type="scientific">Physcomitrium patens</name>
    <name type="common">Spreading-leaved earth moss</name>
    <name type="synonym">Physcomitrella patens</name>
    <dbReference type="NCBI Taxonomy" id="3218"/>
    <lineage>
        <taxon>Eukaryota</taxon>
        <taxon>Viridiplantae</taxon>
        <taxon>Streptophyta</taxon>
        <taxon>Embryophyta</taxon>
        <taxon>Bryophyta</taxon>
        <taxon>Bryophytina</taxon>
        <taxon>Bryopsida</taxon>
        <taxon>Funariidae</taxon>
        <taxon>Funariales</taxon>
        <taxon>Funariaceae</taxon>
        <taxon>Physcomitrium</taxon>
    </lineage>
</organism>
<dbReference type="InterPro" id="IPR024512">
    <property type="entry name" value="Ser_palmitoyltrfase_ssu-like"/>
</dbReference>
<dbReference type="PANTHER" id="PTHR33727:SF5">
    <property type="entry name" value="PROTEIN, PUTATIVE (DUF3317)-RELATED"/>
    <property type="match status" value="1"/>
</dbReference>
<evidence type="ECO:0000313" key="8">
    <source>
        <dbReference type="EnsemblPlants" id="PAC:32921088.CDS.1"/>
    </source>
</evidence>
<name>A0A2K1KQ00_PHYPA</name>
<dbReference type="GO" id="GO:0005789">
    <property type="term" value="C:endoplasmic reticulum membrane"/>
    <property type="evidence" value="ECO:0007669"/>
    <property type="project" value="UniProtKB-SubCell"/>
</dbReference>
<dbReference type="PaxDb" id="3218-PP1S110_14V6.1"/>
<dbReference type="EMBL" id="ABEU02000004">
    <property type="protein sequence ID" value="PNR55858.1"/>
    <property type="molecule type" value="Genomic_DNA"/>
</dbReference>
<evidence type="ECO:0000256" key="6">
    <source>
        <dbReference type="SAM" id="Phobius"/>
    </source>
</evidence>
<dbReference type="Pfam" id="PF11779">
    <property type="entry name" value="SPT_ssu-like"/>
    <property type="match status" value="1"/>
</dbReference>
<comment type="subcellular location">
    <subcellularLocation>
        <location evidence="1">Endoplasmic reticulum membrane</location>
        <topology evidence="1">Multi-pass membrane protein</topology>
    </subcellularLocation>
</comment>
<reference evidence="8" key="3">
    <citation type="submission" date="2020-12" db="UniProtKB">
        <authorList>
            <consortium name="EnsemblPlants"/>
        </authorList>
    </citation>
    <scope>IDENTIFICATION</scope>
</reference>
<keyword evidence="2 6" id="KW-0812">Transmembrane</keyword>
<accession>A0A2K1KQ00</accession>
<evidence type="ECO:0000256" key="2">
    <source>
        <dbReference type="ARBA" id="ARBA00022692"/>
    </source>
</evidence>
<keyword evidence="4 6" id="KW-1133">Transmembrane helix</keyword>
<evidence type="ECO:0000256" key="4">
    <source>
        <dbReference type="ARBA" id="ARBA00022989"/>
    </source>
</evidence>
<evidence type="ECO:0000256" key="1">
    <source>
        <dbReference type="ARBA" id="ARBA00004477"/>
    </source>
</evidence>
<evidence type="ECO:0000313" key="7">
    <source>
        <dbReference type="EMBL" id="PNR55858.1"/>
    </source>
</evidence>
<keyword evidence="3" id="KW-0256">Endoplasmic reticulum</keyword>
<dbReference type="Proteomes" id="UP000006727">
    <property type="component" value="Chromosome 4"/>
</dbReference>
<evidence type="ECO:0000256" key="3">
    <source>
        <dbReference type="ARBA" id="ARBA00022824"/>
    </source>
</evidence>
<keyword evidence="5 6" id="KW-0472">Membrane</keyword>
<dbReference type="PANTHER" id="PTHR33727">
    <property type="entry name" value="OS07G0446900 PROTEIN"/>
    <property type="match status" value="1"/>
</dbReference>
<keyword evidence="9" id="KW-1185">Reference proteome</keyword>
<reference evidence="7 9" key="1">
    <citation type="journal article" date="2008" name="Science">
        <title>The Physcomitrella genome reveals evolutionary insights into the conquest of land by plants.</title>
        <authorList>
            <person name="Rensing S."/>
            <person name="Lang D."/>
            <person name="Zimmer A."/>
            <person name="Terry A."/>
            <person name="Salamov A."/>
            <person name="Shapiro H."/>
            <person name="Nishiyama T."/>
            <person name="Perroud P.-F."/>
            <person name="Lindquist E."/>
            <person name="Kamisugi Y."/>
            <person name="Tanahashi T."/>
            <person name="Sakakibara K."/>
            <person name="Fujita T."/>
            <person name="Oishi K."/>
            <person name="Shin-I T."/>
            <person name="Kuroki Y."/>
            <person name="Toyoda A."/>
            <person name="Suzuki Y."/>
            <person name="Hashimoto A."/>
            <person name="Yamaguchi K."/>
            <person name="Sugano A."/>
            <person name="Kohara Y."/>
            <person name="Fujiyama A."/>
            <person name="Anterola A."/>
            <person name="Aoki S."/>
            <person name="Ashton N."/>
            <person name="Barbazuk W.B."/>
            <person name="Barker E."/>
            <person name="Bennetzen J."/>
            <person name="Bezanilla M."/>
            <person name="Blankenship R."/>
            <person name="Cho S.H."/>
            <person name="Dutcher S."/>
            <person name="Estelle M."/>
            <person name="Fawcett J.A."/>
            <person name="Gundlach H."/>
            <person name="Hanada K."/>
            <person name="Heyl A."/>
            <person name="Hicks K.A."/>
            <person name="Hugh J."/>
            <person name="Lohr M."/>
            <person name="Mayer K."/>
            <person name="Melkozernov A."/>
            <person name="Murata T."/>
            <person name="Nelson D."/>
            <person name="Pils B."/>
            <person name="Prigge M."/>
            <person name="Reiss B."/>
            <person name="Renner T."/>
            <person name="Rombauts S."/>
            <person name="Rushton P."/>
            <person name="Sanderfoot A."/>
            <person name="Schween G."/>
            <person name="Shiu S.-H."/>
            <person name="Stueber K."/>
            <person name="Theodoulou F.L."/>
            <person name="Tu H."/>
            <person name="Van de Peer Y."/>
            <person name="Verrier P.J."/>
            <person name="Waters E."/>
            <person name="Wood A."/>
            <person name="Yang L."/>
            <person name="Cove D."/>
            <person name="Cuming A."/>
            <person name="Hasebe M."/>
            <person name="Lucas S."/>
            <person name="Mishler D.B."/>
            <person name="Reski R."/>
            <person name="Grigoriev I."/>
            <person name="Quatrano R.S."/>
            <person name="Boore J.L."/>
        </authorList>
    </citation>
    <scope>NUCLEOTIDE SEQUENCE [LARGE SCALE GENOMIC DNA]</scope>
    <source>
        <strain evidence="8 9">cv. Gransden 2004</strain>
    </source>
</reference>
<dbReference type="Gramene" id="Pp3c4_25750V3.1">
    <property type="protein sequence ID" value="PAC:32921088.CDS.1"/>
    <property type="gene ID" value="Pp3c4_25750"/>
</dbReference>
<dbReference type="EnsemblPlants" id="Pp3c4_25750V3.2">
    <property type="protein sequence ID" value="PAC:32921089.CDS.1"/>
    <property type="gene ID" value="Pp3c4_25750"/>
</dbReference>
<dbReference type="Gramene" id="Pp3c4_25750V3.2">
    <property type="protein sequence ID" value="PAC:32921089.CDS.1"/>
    <property type="gene ID" value="Pp3c4_25750"/>
</dbReference>
<dbReference type="AlphaFoldDB" id="A0A2K1KQ00"/>
<dbReference type="EnsemblPlants" id="Pp3c4_25750V3.1">
    <property type="protein sequence ID" value="PAC:32921088.CDS.1"/>
    <property type="gene ID" value="Pp3c4_25750"/>
</dbReference>
<sequence>MEQQQQLWQGESRAWCDNGVVRSGGGGVLSAEEKTGSGGGALQPKKKTIRAMASRNTTTSVSHYSHHHHHQPLFQVPRASRRLHVRLAQKLERWLFLYNVTTGLYMLDWWERCLCNALFLLFLFVACYNSGHYFYKFGAALLAWIWCSDVVSSFEIGV</sequence>
<evidence type="ECO:0000313" key="9">
    <source>
        <dbReference type="Proteomes" id="UP000006727"/>
    </source>
</evidence>